<gene>
    <name evidence="1" type="ORF">LCGC14_2988300</name>
</gene>
<accession>A0A0F8X4N0</accession>
<comment type="caution">
    <text evidence="1">The sequence shown here is derived from an EMBL/GenBank/DDBJ whole genome shotgun (WGS) entry which is preliminary data.</text>
</comment>
<organism evidence="1">
    <name type="scientific">marine sediment metagenome</name>
    <dbReference type="NCBI Taxonomy" id="412755"/>
    <lineage>
        <taxon>unclassified sequences</taxon>
        <taxon>metagenomes</taxon>
        <taxon>ecological metagenomes</taxon>
    </lineage>
</organism>
<sequence length="72" mass="7800">MRAHVAAFRVLMAGSVGALAGCGSQPMVRQEQGGLVVMQVESVPPAEEWALRSDFPGYSGRGYYTWLGKDRL</sequence>
<reference evidence="1" key="1">
    <citation type="journal article" date="2015" name="Nature">
        <title>Complex archaea that bridge the gap between prokaryotes and eukaryotes.</title>
        <authorList>
            <person name="Spang A."/>
            <person name="Saw J.H."/>
            <person name="Jorgensen S.L."/>
            <person name="Zaremba-Niedzwiedzka K."/>
            <person name="Martijn J."/>
            <person name="Lind A.E."/>
            <person name="van Eijk R."/>
            <person name="Schleper C."/>
            <person name="Guy L."/>
            <person name="Ettema T.J."/>
        </authorList>
    </citation>
    <scope>NUCLEOTIDE SEQUENCE</scope>
</reference>
<protein>
    <submittedName>
        <fullName evidence="1">Uncharacterized protein</fullName>
    </submittedName>
</protein>
<feature type="non-terminal residue" evidence="1">
    <location>
        <position position="72"/>
    </location>
</feature>
<proteinExistence type="predicted"/>
<dbReference type="AlphaFoldDB" id="A0A0F8X4N0"/>
<evidence type="ECO:0000313" key="1">
    <source>
        <dbReference type="EMBL" id="KKK64032.1"/>
    </source>
</evidence>
<name>A0A0F8X4N0_9ZZZZ</name>
<dbReference type="PROSITE" id="PS51257">
    <property type="entry name" value="PROKAR_LIPOPROTEIN"/>
    <property type="match status" value="1"/>
</dbReference>
<dbReference type="EMBL" id="LAZR01061214">
    <property type="protein sequence ID" value="KKK64032.1"/>
    <property type="molecule type" value="Genomic_DNA"/>
</dbReference>